<reference evidence="2 3" key="1">
    <citation type="submission" date="2015-08" db="EMBL/GenBank/DDBJ databases">
        <title>Next Generation Sequencing and Analysis of the Genome of Puccinia sorghi L Schw, the Causal Agent of Maize Common Rust.</title>
        <authorList>
            <person name="Rochi L."/>
            <person name="Burguener G."/>
            <person name="Darino M."/>
            <person name="Turjanski A."/>
            <person name="Kreff E."/>
            <person name="Dieguez M.J."/>
            <person name="Sacco F."/>
        </authorList>
    </citation>
    <scope>NUCLEOTIDE SEQUENCE [LARGE SCALE GENOMIC DNA]</scope>
    <source>
        <strain evidence="2 3">RO10H11247</strain>
    </source>
</reference>
<feature type="compositionally biased region" description="Low complexity" evidence="1">
    <location>
        <begin position="365"/>
        <end position="379"/>
    </location>
</feature>
<feature type="region of interest" description="Disordered" evidence="1">
    <location>
        <begin position="350"/>
        <end position="383"/>
    </location>
</feature>
<evidence type="ECO:0000313" key="2">
    <source>
        <dbReference type="EMBL" id="KNZ56447.1"/>
    </source>
</evidence>
<evidence type="ECO:0000256" key="1">
    <source>
        <dbReference type="SAM" id="MobiDB-lite"/>
    </source>
</evidence>
<name>A0A0L6V7F5_9BASI</name>
<dbReference type="EMBL" id="LAVV01007282">
    <property type="protein sequence ID" value="KNZ56447.1"/>
    <property type="molecule type" value="Genomic_DNA"/>
</dbReference>
<sequence length="507" mass="56394">MESLDTKSILLLYWNIELCHVTCYSTKHLLIHFDLKTQLANSFPFLASAAITHSACAQQLIFKRINQLLSWLALKHTPSLPLLSFIYHSSCALTLSASVSSLSLYTPFAYVSSCTFLILFFFPHYLPPHLQHLLVRFVQPNPPLVRWETQKKVDKKIKDKKKIVSLLYVVMNLWAQLWSGFSTNGEGSPRGSPTPGLWWSTLGRTVSASDLRSHKLQHQVPCRSDLLSNVLEREEIRLACPSSPKAGPTTRTSWTNMSEKRSEIPHTQPSEHLDKCMKQEELGWNPKAKLPPLLSSMKATATLSLIVVTEFAIRCRADMHLPFLEEFYPHFSSWSGEDNSILMEKTAEPTRLNSDHPLSPPSHPSPQTSATTTTTTTKESLPHGKELGAINSFLTENSPVTPVITDGHEIGSSPMAVPFSPPNIPQGKPVSPITAGKPSTYTSISMTEAQSAKRPQKTTDESRKATGSKRKKLKIPQPSVIPEAEKPQVPAGQVVEHIAIQKANRLH</sequence>
<keyword evidence="3" id="KW-1185">Reference proteome</keyword>
<feature type="region of interest" description="Disordered" evidence="1">
    <location>
        <begin position="240"/>
        <end position="270"/>
    </location>
</feature>
<organism evidence="2 3">
    <name type="scientific">Puccinia sorghi</name>
    <dbReference type="NCBI Taxonomy" id="27349"/>
    <lineage>
        <taxon>Eukaryota</taxon>
        <taxon>Fungi</taxon>
        <taxon>Dikarya</taxon>
        <taxon>Basidiomycota</taxon>
        <taxon>Pucciniomycotina</taxon>
        <taxon>Pucciniomycetes</taxon>
        <taxon>Pucciniales</taxon>
        <taxon>Pucciniaceae</taxon>
        <taxon>Puccinia</taxon>
    </lineage>
</organism>
<feature type="region of interest" description="Disordered" evidence="1">
    <location>
        <begin position="446"/>
        <end position="492"/>
    </location>
</feature>
<accession>A0A0L6V7F5</accession>
<dbReference type="AlphaFoldDB" id="A0A0L6V7F5"/>
<dbReference type="VEuPathDB" id="FungiDB:VP01_2400g2"/>
<evidence type="ECO:0000313" key="3">
    <source>
        <dbReference type="Proteomes" id="UP000037035"/>
    </source>
</evidence>
<comment type="caution">
    <text evidence="2">The sequence shown here is derived from an EMBL/GenBank/DDBJ whole genome shotgun (WGS) entry which is preliminary data.</text>
</comment>
<proteinExistence type="predicted"/>
<protein>
    <submittedName>
        <fullName evidence="2">Uncharacterized protein</fullName>
    </submittedName>
</protein>
<dbReference type="Proteomes" id="UP000037035">
    <property type="component" value="Unassembled WGS sequence"/>
</dbReference>
<gene>
    <name evidence="2" type="ORF">VP01_2400g2</name>
</gene>
<feature type="compositionally biased region" description="Basic and acidic residues" evidence="1">
    <location>
        <begin position="258"/>
        <end position="270"/>
    </location>
</feature>